<feature type="compositionally biased region" description="Polar residues" evidence="2">
    <location>
        <begin position="194"/>
        <end position="207"/>
    </location>
</feature>
<proteinExistence type="inferred from homology"/>
<dbReference type="Pfam" id="PF03134">
    <property type="entry name" value="TB2_DP1_HVA22"/>
    <property type="match status" value="1"/>
</dbReference>
<dbReference type="Proteomes" id="UP001162972">
    <property type="component" value="Chromosome 16"/>
</dbReference>
<dbReference type="AlphaFoldDB" id="A0AAD6KLE4"/>
<name>A0AAD6KLE4_9ROSI</name>
<comment type="similarity">
    <text evidence="1">Belongs to the DP1 family.</text>
</comment>
<evidence type="ECO:0000313" key="3">
    <source>
        <dbReference type="EMBL" id="KAJ6425630.1"/>
    </source>
</evidence>
<dbReference type="InterPro" id="IPR004345">
    <property type="entry name" value="TB2_DP1_HVA22"/>
</dbReference>
<gene>
    <name evidence="3" type="ORF">OIU84_026243</name>
</gene>
<accession>A0AAD6KLE4</accession>
<protein>
    <recommendedName>
        <fullName evidence="1">HVA22-like protein</fullName>
    </recommendedName>
</protein>
<dbReference type="EMBL" id="JAPFFJ010000006">
    <property type="protein sequence ID" value="KAJ6425630.1"/>
    <property type="molecule type" value="Genomic_DNA"/>
</dbReference>
<evidence type="ECO:0000313" key="4">
    <source>
        <dbReference type="Proteomes" id="UP001162972"/>
    </source>
</evidence>
<evidence type="ECO:0000256" key="1">
    <source>
        <dbReference type="RuleBase" id="RU362006"/>
    </source>
</evidence>
<comment type="caution">
    <text evidence="3">The sequence shown here is derived from an EMBL/GenBank/DDBJ whole genome shotgun (WGS) entry which is preliminary data.</text>
</comment>
<sequence length="334" mass="37059">MIECVELSLDGVSGILEIKDVRRINHQISCVGCFLGMHSPHLNVSDLWRRTRIIIALVTVCERIGDAFLSWLPMYGEVKLAFFIYLWYPKTKGTGFIYESMLRPFVTRHETDIERKLQEMKIRGWDFAIYYWQNCTELGQTKFFEALQYFVSQSGKLPDSKTKKSNGHEPSAPPLPVPSPNDFPSMNKHKSKNTDYSASLDSSVNQKHTAEEVGARGIRIGGHGLEVSPGSLLNKAVADGNLIGRSGGGSSGGGRCQGEKEGLPFKFDGGRLEVWRESFAGITNEVAIEFLRRRVGVCGGGSWLFMVWMREGGSSGGISEFIRGIWQLGLVGAN</sequence>
<keyword evidence="4" id="KW-1185">Reference proteome</keyword>
<dbReference type="PANTHER" id="PTHR12300:SF162">
    <property type="entry name" value="HVA22-LIKE PROTEIN J"/>
    <property type="match status" value="1"/>
</dbReference>
<comment type="subcellular location">
    <subcellularLocation>
        <location evidence="1">Membrane</location>
        <topology evidence="1">Multi-pass membrane protein</topology>
    </subcellularLocation>
</comment>
<feature type="region of interest" description="Disordered" evidence="2">
    <location>
        <begin position="158"/>
        <end position="208"/>
    </location>
</feature>
<evidence type="ECO:0000256" key="2">
    <source>
        <dbReference type="SAM" id="MobiDB-lite"/>
    </source>
</evidence>
<organism evidence="3 4">
    <name type="scientific">Salix udensis</name>
    <dbReference type="NCBI Taxonomy" id="889485"/>
    <lineage>
        <taxon>Eukaryota</taxon>
        <taxon>Viridiplantae</taxon>
        <taxon>Streptophyta</taxon>
        <taxon>Embryophyta</taxon>
        <taxon>Tracheophyta</taxon>
        <taxon>Spermatophyta</taxon>
        <taxon>Magnoliopsida</taxon>
        <taxon>eudicotyledons</taxon>
        <taxon>Gunneridae</taxon>
        <taxon>Pentapetalae</taxon>
        <taxon>rosids</taxon>
        <taxon>fabids</taxon>
        <taxon>Malpighiales</taxon>
        <taxon>Salicaceae</taxon>
        <taxon>Saliceae</taxon>
        <taxon>Salix</taxon>
    </lineage>
</organism>
<reference evidence="3 4" key="1">
    <citation type="journal article" date="2023" name="Int. J. Mol. Sci.">
        <title>De Novo Assembly and Annotation of 11 Diverse Shrub Willow (Salix) Genomes Reveals Novel Gene Organization in Sex-Linked Regions.</title>
        <authorList>
            <person name="Hyden B."/>
            <person name="Feng K."/>
            <person name="Yates T.B."/>
            <person name="Jawdy S."/>
            <person name="Cereghino C."/>
            <person name="Smart L.B."/>
            <person name="Muchero W."/>
        </authorList>
    </citation>
    <scope>NUCLEOTIDE SEQUENCE [LARGE SCALE GENOMIC DNA]</scope>
    <source>
        <tissue evidence="3">Shoot tip</tissue>
    </source>
</reference>
<feature type="compositionally biased region" description="Pro residues" evidence="2">
    <location>
        <begin position="171"/>
        <end position="181"/>
    </location>
</feature>
<dbReference type="PANTHER" id="PTHR12300">
    <property type="entry name" value="HVA22-LIKE PROTEINS"/>
    <property type="match status" value="1"/>
</dbReference>
<dbReference type="GO" id="GO:0016020">
    <property type="term" value="C:membrane"/>
    <property type="evidence" value="ECO:0007669"/>
    <property type="project" value="UniProtKB-SubCell"/>
</dbReference>